<reference evidence="1 2" key="1">
    <citation type="journal article" date="2014" name="J. Biotechnol.">
        <title>Complete genome sequence of the actinobacterium Actinoplanes friuliensis HAG 010964, producer of the lipopeptide antibiotic friulimycin.</title>
        <authorList>
            <person name="Ruckert C."/>
            <person name="Szczepanowski R."/>
            <person name="Albersmeier A."/>
            <person name="Goesmann A."/>
            <person name="Fischer N."/>
            <person name="Steinkamper A."/>
            <person name="Puhler A."/>
            <person name="Biener R."/>
            <person name="Schwartz D."/>
            <person name="Kalinowski J."/>
        </authorList>
    </citation>
    <scope>NUCLEOTIDE SEQUENCE [LARGE SCALE GENOMIC DNA]</scope>
    <source>
        <strain evidence="1 2">DSM 7358</strain>
    </source>
</reference>
<evidence type="ECO:0000313" key="2">
    <source>
        <dbReference type="Proteomes" id="UP000017746"/>
    </source>
</evidence>
<dbReference type="eggNOG" id="ENOG5033FXZ">
    <property type="taxonomic scope" value="Bacteria"/>
</dbReference>
<dbReference type="KEGG" id="afs:AFR_25820"/>
<dbReference type="Proteomes" id="UP000017746">
    <property type="component" value="Chromosome"/>
</dbReference>
<dbReference type="PATRIC" id="fig|1246995.3.peg.5234"/>
<dbReference type="RefSeq" id="WP_023364120.1">
    <property type="nucleotide sequence ID" value="NC_022657.1"/>
</dbReference>
<dbReference type="STRING" id="1246995.AFR_25820"/>
<dbReference type="AlphaFoldDB" id="U5W2G6"/>
<dbReference type="EMBL" id="CP006272">
    <property type="protein sequence ID" value="AGZ43428.1"/>
    <property type="molecule type" value="Genomic_DNA"/>
</dbReference>
<organism evidence="1 2">
    <name type="scientific">Actinoplanes friuliensis DSM 7358</name>
    <dbReference type="NCBI Taxonomy" id="1246995"/>
    <lineage>
        <taxon>Bacteria</taxon>
        <taxon>Bacillati</taxon>
        <taxon>Actinomycetota</taxon>
        <taxon>Actinomycetes</taxon>
        <taxon>Micromonosporales</taxon>
        <taxon>Micromonosporaceae</taxon>
        <taxon>Actinoplanes</taxon>
    </lineage>
</organism>
<keyword evidence="2" id="KW-1185">Reference proteome</keyword>
<protein>
    <submittedName>
        <fullName evidence="1">Uncharacterized protein</fullName>
    </submittedName>
</protein>
<dbReference type="HOGENOM" id="CLU_1465261_0_0_11"/>
<gene>
    <name evidence="1" type="ORF">AFR_25820</name>
</gene>
<dbReference type="OrthoDB" id="5124141at2"/>
<name>U5W2G6_9ACTN</name>
<evidence type="ECO:0000313" key="1">
    <source>
        <dbReference type="EMBL" id="AGZ43428.1"/>
    </source>
</evidence>
<accession>U5W2G6</accession>
<proteinExistence type="predicted"/>
<sequence>MIDVEKPVWLLDVDGVINTTRPGWGGSPQRSLVWSGADNTSYLMRWAPGLIDRIRALVLEDKVEIRWCTTWCLEADRLERLWSLPAFARTLDNDPMPRGPDCWPLKLAAAWSVLAEGRRLIWTDDEALPPPGSDRDELTVDGRALLIAPRSNRGLQPEDLDLIAKFAEGRRLPTRRVAGRHRGD</sequence>